<dbReference type="EMBL" id="VMBG01000001">
    <property type="protein sequence ID" value="TSJ79031.1"/>
    <property type="molecule type" value="Genomic_DNA"/>
</dbReference>
<evidence type="ECO:0000313" key="2">
    <source>
        <dbReference type="EMBL" id="TSJ79031.1"/>
    </source>
</evidence>
<dbReference type="AlphaFoldDB" id="A0A556QQW8"/>
<dbReference type="PANTHER" id="PTHR12631">
    <property type="entry name" value="ALPHA-L-IDURONIDASE"/>
    <property type="match status" value="1"/>
</dbReference>
<evidence type="ECO:0000256" key="1">
    <source>
        <dbReference type="SAM" id="SignalP"/>
    </source>
</evidence>
<dbReference type="SUPFAM" id="SSF51445">
    <property type="entry name" value="(Trans)glycosidases"/>
    <property type="match status" value="1"/>
</dbReference>
<feature type="signal peptide" evidence="1">
    <location>
        <begin position="1"/>
        <end position="26"/>
    </location>
</feature>
<dbReference type="PANTHER" id="PTHR12631:SF10">
    <property type="entry name" value="BETA-XYLOSIDASE-LIKE PROTEIN-RELATED"/>
    <property type="match status" value="1"/>
</dbReference>
<keyword evidence="3" id="KW-1185">Reference proteome</keyword>
<dbReference type="Proteomes" id="UP000315648">
    <property type="component" value="Unassembled WGS sequence"/>
</dbReference>
<evidence type="ECO:0000313" key="3">
    <source>
        <dbReference type="Proteomes" id="UP000315648"/>
    </source>
</evidence>
<dbReference type="OrthoDB" id="136121at2"/>
<name>A0A556QQW8_9BACT</name>
<accession>A0A556QQW8</accession>
<organism evidence="2 3">
    <name type="scientific">Rariglobus hedericola</name>
    <dbReference type="NCBI Taxonomy" id="2597822"/>
    <lineage>
        <taxon>Bacteria</taxon>
        <taxon>Pseudomonadati</taxon>
        <taxon>Verrucomicrobiota</taxon>
        <taxon>Opitutia</taxon>
        <taxon>Opitutales</taxon>
        <taxon>Opitutaceae</taxon>
        <taxon>Rariglobus</taxon>
    </lineage>
</organism>
<proteinExistence type="predicted"/>
<dbReference type="GO" id="GO:0004553">
    <property type="term" value="F:hydrolase activity, hydrolyzing O-glycosyl compounds"/>
    <property type="evidence" value="ECO:0007669"/>
    <property type="project" value="TreeGrafter"/>
</dbReference>
<dbReference type="RefSeq" id="WP_144229374.1">
    <property type="nucleotide sequence ID" value="NZ_CBCRVV010000005.1"/>
</dbReference>
<dbReference type="InterPro" id="IPR051923">
    <property type="entry name" value="Glycosyl_Hydrolase_39"/>
</dbReference>
<sequence>MKSYLSCSLISLLASLIFFTGLTAHAAELVPRSPTRTLTLPASAATVTEGAAWLIPTSRGQSLHFNGAAAVTFDLSPLKLYAGHYRFGLIVRSGVHWINPNGQIPHYRWRVLPASGPPTAPDRFISLDQAPFQPVRESGQPDSWANWYATVQASRMLRLKGNEKLEIANTQDHGGVIELWLQPVSALNAVDLQLKTDAPDNTFTHGTRPTLKLSLAVPEGLPRIDALLALEWLDLLTAKTVVTRSAITLQGGTPQELTLKQDLKPGVYRVRATIESKDRTAIDELAHTAQCLLAYSPARLTADLPDDWPLGAHIDKKLPPMPGFRWFRYFTPWSDIHKAPGVYDWAEFDRVFKSVKDVGGRVMIAYDGSPLWTSARPKAGLPWSASGTANPPDDWDVQRDYLIELIKRTQDERGTLAALELCNEANTVERWQGTPQDMLAMARTFRTAARTSRTPVKIVGLAVSAGHQQKFVEDQINAGLLPLVDEVSGHFYEEVMSPELATPINNLPRHVSLIKDPMHAAGFNLPLLNTETGIDFAARVNGLPPAQDTLNQIHRADPRFNPKEPWLLGSNWTQVSERRAAATYVTGTTQLMGLGVTRSFYFNYFAFTIDDAPSLPWVALGRFGDVIYNVDYKVIQPLEAAYPDSDGKDGSPKALAYILGRPGERQVIVAWGFLSDTSIGRSKHWQRWLDPLPMRVKADVHDAVLSDLYARTTSTINSTGGSLQFTCGEEPVFIEINPAQASTGRVK</sequence>
<feature type="chain" id="PRO_5022120736" description="Glycoside hydrolase family 42 N-terminal domain-containing protein" evidence="1">
    <location>
        <begin position="27"/>
        <end position="747"/>
    </location>
</feature>
<comment type="caution">
    <text evidence="2">The sequence shown here is derived from an EMBL/GenBank/DDBJ whole genome shotgun (WGS) entry which is preliminary data.</text>
</comment>
<dbReference type="InterPro" id="IPR017853">
    <property type="entry name" value="GH"/>
</dbReference>
<protein>
    <recommendedName>
        <fullName evidence="4">Glycoside hydrolase family 42 N-terminal domain-containing protein</fullName>
    </recommendedName>
</protein>
<reference evidence="2 3" key="1">
    <citation type="submission" date="2019-07" db="EMBL/GenBank/DDBJ databases">
        <title>Description of 53C-WASEF.</title>
        <authorList>
            <person name="Pitt A."/>
            <person name="Hahn M.W."/>
        </authorList>
    </citation>
    <scope>NUCLEOTIDE SEQUENCE [LARGE SCALE GENOMIC DNA]</scope>
    <source>
        <strain evidence="2 3">53C-WASEF</strain>
    </source>
</reference>
<dbReference type="Gene3D" id="3.20.20.80">
    <property type="entry name" value="Glycosidases"/>
    <property type="match status" value="1"/>
</dbReference>
<keyword evidence="1" id="KW-0732">Signal</keyword>
<evidence type="ECO:0008006" key="4">
    <source>
        <dbReference type="Google" id="ProtNLM"/>
    </source>
</evidence>
<gene>
    <name evidence="2" type="ORF">FPL22_06970</name>
</gene>